<evidence type="ECO:0000313" key="2">
    <source>
        <dbReference type="EMBL" id="TDU21652.1"/>
    </source>
</evidence>
<dbReference type="Gene3D" id="3.90.550.10">
    <property type="entry name" value="Spore Coat Polysaccharide Biosynthesis Protein SpsA, Chain A"/>
    <property type="match status" value="1"/>
</dbReference>
<dbReference type="AlphaFoldDB" id="A0A4R7NM52"/>
<proteinExistence type="predicted"/>
<dbReference type="EMBL" id="SOBR01000005">
    <property type="protein sequence ID" value="TDU21652.1"/>
    <property type="molecule type" value="Genomic_DNA"/>
</dbReference>
<organism evidence="2 3">
    <name type="scientific">Chromohalobacter marismortui</name>
    <dbReference type="NCBI Taxonomy" id="42055"/>
    <lineage>
        <taxon>Bacteria</taxon>
        <taxon>Pseudomonadati</taxon>
        <taxon>Pseudomonadota</taxon>
        <taxon>Gammaproteobacteria</taxon>
        <taxon>Oceanospirillales</taxon>
        <taxon>Halomonadaceae</taxon>
        <taxon>Chromohalobacter</taxon>
    </lineage>
</organism>
<reference evidence="2 3" key="1">
    <citation type="submission" date="2019-03" db="EMBL/GenBank/DDBJ databases">
        <title>Genomic Encyclopedia of Type Strains, Phase IV (KMG-IV): sequencing the most valuable type-strain genomes for metagenomic binning, comparative biology and taxonomic classification.</title>
        <authorList>
            <person name="Goeker M."/>
        </authorList>
    </citation>
    <scope>NUCLEOTIDE SEQUENCE [LARGE SCALE GENOMIC DNA]</scope>
    <source>
        <strain evidence="2 3">DSM 6770</strain>
    </source>
</reference>
<dbReference type="InterPro" id="IPR001173">
    <property type="entry name" value="Glyco_trans_2-like"/>
</dbReference>
<dbReference type="OrthoDB" id="9808633at2"/>
<dbReference type="Proteomes" id="UP000295380">
    <property type="component" value="Unassembled WGS sequence"/>
</dbReference>
<comment type="caution">
    <text evidence="2">The sequence shown here is derived from an EMBL/GenBank/DDBJ whole genome shotgun (WGS) entry which is preliminary data.</text>
</comment>
<gene>
    <name evidence="2" type="ORF">C8E00_105136</name>
</gene>
<dbReference type="GO" id="GO:0006487">
    <property type="term" value="P:protein N-linked glycosylation"/>
    <property type="evidence" value="ECO:0007669"/>
    <property type="project" value="TreeGrafter"/>
</dbReference>
<dbReference type="InterPro" id="IPR029044">
    <property type="entry name" value="Nucleotide-diphossugar_trans"/>
</dbReference>
<dbReference type="Pfam" id="PF00535">
    <property type="entry name" value="Glycos_transf_2"/>
    <property type="match status" value="1"/>
</dbReference>
<dbReference type="PANTHER" id="PTHR10859">
    <property type="entry name" value="GLYCOSYL TRANSFERASE"/>
    <property type="match status" value="1"/>
</dbReference>
<keyword evidence="2" id="KW-0808">Transferase</keyword>
<protein>
    <submittedName>
        <fullName evidence="2">Glycosyltransferase involved in cell wall biosynthesis</fullName>
    </submittedName>
</protein>
<name>A0A4R7NM52_9GAMM</name>
<sequence length="252" mass="28656">MRDEARPCVIVPVYNHADAVGRTCQALRRLGVPLLLIDDGCEPACVTVLRRLADAPDTHLLTLACNQGKGAAVRAGLREAQRLGFTHALQVDADGQHDADDLPPFLADLHADDMTLRIGYPRFDASVPRHRFYARYLTHSLVWLNTLSFALRDTMCGVKLYPVAAVNHLVARHPCGNRMQFDTELPVRWAWEGHRVENLPVRVVYPLDGISHFAMWRDNRQLTAMHLRLFAGMLWRLPRLLRRNARMTRSNE</sequence>
<dbReference type="SUPFAM" id="SSF53448">
    <property type="entry name" value="Nucleotide-diphospho-sugar transferases"/>
    <property type="match status" value="1"/>
</dbReference>
<feature type="domain" description="Glycosyltransferase 2-like" evidence="1">
    <location>
        <begin position="8"/>
        <end position="119"/>
    </location>
</feature>
<evidence type="ECO:0000313" key="3">
    <source>
        <dbReference type="Proteomes" id="UP000295380"/>
    </source>
</evidence>
<keyword evidence="3" id="KW-1185">Reference proteome</keyword>
<dbReference type="RefSeq" id="WP_133697841.1">
    <property type="nucleotide sequence ID" value="NZ_SOBR01000005.1"/>
</dbReference>
<dbReference type="CDD" id="cd04179">
    <property type="entry name" value="DPM_DPG-synthase_like"/>
    <property type="match status" value="1"/>
</dbReference>
<evidence type="ECO:0000259" key="1">
    <source>
        <dbReference type="Pfam" id="PF00535"/>
    </source>
</evidence>
<dbReference type="GO" id="GO:0016740">
    <property type="term" value="F:transferase activity"/>
    <property type="evidence" value="ECO:0007669"/>
    <property type="project" value="UniProtKB-KW"/>
</dbReference>
<dbReference type="PANTHER" id="PTHR10859:SF91">
    <property type="entry name" value="DOLICHYL-PHOSPHATE BETA-GLUCOSYLTRANSFERASE"/>
    <property type="match status" value="1"/>
</dbReference>
<accession>A0A4R7NM52</accession>